<evidence type="ECO:0000256" key="5">
    <source>
        <dbReference type="ARBA" id="ARBA00022989"/>
    </source>
</evidence>
<dbReference type="PANTHER" id="PTHR42920:SF5">
    <property type="entry name" value="EAMA DOMAIN-CONTAINING PROTEIN"/>
    <property type="match status" value="1"/>
</dbReference>
<evidence type="ECO:0000256" key="4">
    <source>
        <dbReference type="ARBA" id="ARBA00022692"/>
    </source>
</evidence>
<dbReference type="InterPro" id="IPR037185">
    <property type="entry name" value="EmrE-like"/>
</dbReference>
<feature type="transmembrane region" description="Helical" evidence="7">
    <location>
        <begin position="147"/>
        <end position="165"/>
    </location>
</feature>
<feature type="transmembrane region" description="Helical" evidence="7">
    <location>
        <begin position="185"/>
        <end position="204"/>
    </location>
</feature>
<dbReference type="RefSeq" id="WP_163664346.1">
    <property type="nucleotide sequence ID" value="NZ_QZCE01000002.1"/>
</dbReference>
<feature type="transmembrane region" description="Helical" evidence="7">
    <location>
        <begin position="216"/>
        <end position="235"/>
    </location>
</feature>
<dbReference type="SUPFAM" id="SSF103481">
    <property type="entry name" value="Multidrug resistance efflux transporter EmrE"/>
    <property type="match status" value="2"/>
</dbReference>
<feature type="transmembrane region" description="Helical" evidence="7">
    <location>
        <begin position="31"/>
        <end position="51"/>
    </location>
</feature>
<evidence type="ECO:0000313" key="10">
    <source>
        <dbReference type="Proteomes" id="UP000473574"/>
    </source>
</evidence>
<keyword evidence="4 7" id="KW-0812">Transmembrane</keyword>
<evidence type="ECO:0000256" key="2">
    <source>
        <dbReference type="ARBA" id="ARBA00007362"/>
    </source>
</evidence>
<evidence type="ECO:0000256" key="7">
    <source>
        <dbReference type="SAM" id="Phobius"/>
    </source>
</evidence>
<gene>
    <name evidence="9" type="ORF">D0962_15780</name>
</gene>
<keyword evidence="6 7" id="KW-0472">Membrane</keyword>
<name>A0A6M0S8W0_9CYAN</name>
<proteinExistence type="inferred from homology"/>
<feature type="transmembrane region" description="Helical" evidence="7">
    <location>
        <begin position="7"/>
        <end position="25"/>
    </location>
</feature>
<feature type="transmembrane region" description="Helical" evidence="7">
    <location>
        <begin position="271"/>
        <end position="288"/>
    </location>
</feature>
<feature type="transmembrane region" description="Helical" evidence="7">
    <location>
        <begin position="247"/>
        <end position="265"/>
    </location>
</feature>
<dbReference type="InterPro" id="IPR000620">
    <property type="entry name" value="EamA_dom"/>
</dbReference>
<evidence type="ECO:0000259" key="8">
    <source>
        <dbReference type="Pfam" id="PF00892"/>
    </source>
</evidence>
<dbReference type="EMBL" id="QZCE01000002">
    <property type="protein sequence ID" value="NEZ64232.1"/>
    <property type="molecule type" value="Genomic_DNA"/>
</dbReference>
<comment type="caution">
    <text evidence="9">The sequence shown here is derived from an EMBL/GenBank/DDBJ whole genome shotgun (WGS) entry which is preliminary data.</text>
</comment>
<dbReference type="Pfam" id="PF00892">
    <property type="entry name" value="EamA"/>
    <property type="match status" value="2"/>
</dbReference>
<feature type="transmembrane region" description="Helical" evidence="7">
    <location>
        <begin position="90"/>
        <end position="110"/>
    </location>
</feature>
<reference evidence="9 10" key="1">
    <citation type="journal article" date="2020" name="Microb. Ecol.">
        <title>Ecogenomics of the Marine Benthic Filamentous Cyanobacterium Adonisia.</title>
        <authorList>
            <person name="Walter J.M."/>
            <person name="Coutinho F.H."/>
            <person name="Leomil L."/>
            <person name="Hargreaves P.I."/>
            <person name="Campeao M.E."/>
            <person name="Vieira V.V."/>
            <person name="Silva B.S."/>
            <person name="Fistarol G.O."/>
            <person name="Salomon P.S."/>
            <person name="Sawabe T."/>
            <person name="Mino S."/>
            <person name="Hosokawa M."/>
            <person name="Miyashita H."/>
            <person name="Maruyama F."/>
            <person name="van Verk M.C."/>
            <person name="Dutilh B.E."/>
            <person name="Thompson C.C."/>
            <person name="Thompson F.L."/>
        </authorList>
    </citation>
    <scope>NUCLEOTIDE SEQUENCE [LARGE SCALE GENOMIC DNA]</scope>
    <source>
        <strain evidence="9 10">CCMR0082</strain>
    </source>
</reference>
<evidence type="ECO:0000313" key="9">
    <source>
        <dbReference type="EMBL" id="NEZ64232.1"/>
    </source>
</evidence>
<sequence>MNNIIIALSYAFCWGVGVTLTKIALSEISATTLLIIQLLSSVLFLFTVCYLTEHQVPLSWQQLKQGVAGIFEPALAYMVGIFGVKMTTASNATLIGSTEVILTILLAAVFLGEKLTLGKILLASISFGGVSLLILKDVQSIDHASLRGDLLVLLGTLFAVFYALLSKRQIQTANPLQLTTSQQTIGLMTTVLCFGALSLLNPSYGISAANISPQFWLLAIGSGIMQYALAFLLYLTALRHVPASHAAFYLALIPVFGVASAIVMIGEQPSLAQGIGGLLVVASSYWANKLQVT</sequence>
<evidence type="ECO:0000256" key="1">
    <source>
        <dbReference type="ARBA" id="ARBA00004651"/>
    </source>
</evidence>
<organism evidence="9 10">
    <name type="scientific">Adonisia turfae CCMR0082</name>
    <dbReference type="NCBI Taxonomy" id="2304604"/>
    <lineage>
        <taxon>Bacteria</taxon>
        <taxon>Bacillati</taxon>
        <taxon>Cyanobacteriota</taxon>
        <taxon>Adonisia</taxon>
        <taxon>Adonisia turfae</taxon>
    </lineage>
</organism>
<comment type="similarity">
    <text evidence="2">Belongs to the EamA transporter family.</text>
</comment>
<dbReference type="Proteomes" id="UP000473574">
    <property type="component" value="Unassembled WGS sequence"/>
</dbReference>
<evidence type="ECO:0000256" key="3">
    <source>
        <dbReference type="ARBA" id="ARBA00022475"/>
    </source>
</evidence>
<protein>
    <submittedName>
        <fullName evidence="9">DMT family transporter</fullName>
    </submittedName>
</protein>
<feature type="domain" description="EamA" evidence="8">
    <location>
        <begin position="147"/>
        <end position="286"/>
    </location>
</feature>
<dbReference type="PANTHER" id="PTHR42920">
    <property type="entry name" value="OS03G0707200 PROTEIN-RELATED"/>
    <property type="match status" value="1"/>
</dbReference>
<keyword evidence="3" id="KW-1003">Cell membrane</keyword>
<keyword evidence="5 7" id="KW-1133">Transmembrane helix</keyword>
<feature type="domain" description="EamA" evidence="8">
    <location>
        <begin position="4"/>
        <end position="134"/>
    </location>
</feature>
<comment type="subcellular location">
    <subcellularLocation>
        <location evidence="1">Cell membrane</location>
        <topology evidence="1">Multi-pass membrane protein</topology>
    </subcellularLocation>
</comment>
<accession>A0A6M0S8W0</accession>
<feature type="transmembrane region" description="Helical" evidence="7">
    <location>
        <begin position="63"/>
        <end position="84"/>
    </location>
</feature>
<evidence type="ECO:0000256" key="6">
    <source>
        <dbReference type="ARBA" id="ARBA00023136"/>
    </source>
</evidence>
<dbReference type="AlphaFoldDB" id="A0A6M0S8W0"/>
<dbReference type="GO" id="GO:0005886">
    <property type="term" value="C:plasma membrane"/>
    <property type="evidence" value="ECO:0007669"/>
    <property type="project" value="UniProtKB-SubCell"/>
</dbReference>
<dbReference type="InterPro" id="IPR051258">
    <property type="entry name" value="Diverse_Substrate_Transporter"/>
</dbReference>